<evidence type="ECO:0000256" key="1">
    <source>
        <dbReference type="ARBA" id="ARBA00008891"/>
    </source>
</evidence>
<evidence type="ECO:0000256" key="6">
    <source>
        <dbReference type="SAM" id="MobiDB-lite"/>
    </source>
</evidence>
<dbReference type="GO" id="GO:0045490">
    <property type="term" value="P:pectin catabolic process"/>
    <property type="evidence" value="ECO:0007669"/>
    <property type="project" value="UniProtKB-UniRule"/>
</dbReference>
<evidence type="ECO:0000259" key="7">
    <source>
        <dbReference type="Pfam" id="PF01095"/>
    </source>
</evidence>
<dbReference type="PANTHER" id="PTHR31321:SF57">
    <property type="entry name" value="PECTINESTERASE 53-RELATED"/>
    <property type="match status" value="1"/>
</dbReference>
<evidence type="ECO:0000256" key="4">
    <source>
        <dbReference type="PROSITE-ProRule" id="PRU10040"/>
    </source>
</evidence>
<comment type="pathway">
    <text evidence="5">Glycan metabolism; pectin degradation; 2-dehydro-3-deoxy-D-gluconate from pectin: step 1/5.</text>
</comment>
<dbReference type="SUPFAM" id="SSF51126">
    <property type="entry name" value="Pectin lyase-like"/>
    <property type="match status" value="1"/>
</dbReference>
<keyword evidence="3 5" id="KW-0063">Aspartyl esterase</keyword>
<dbReference type="InterPro" id="IPR012334">
    <property type="entry name" value="Pectin_lyas_fold"/>
</dbReference>
<evidence type="ECO:0000256" key="2">
    <source>
        <dbReference type="ARBA" id="ARBA00022801"/>
    </source>
</evidence>
<sequence>MSRFPDWPSNATAGPPRPVSREDVLSGSGPRGVALAAPWDPVPPGPPADVDYIVDSEAPEDPPRRFRTLQAAIDRALRDGAGMRADGRRVIRVHPGFYEGPVFLPAEGPPMALFGAGREAVTLAARIDAQMPGREFEQRFGAGFATAHPAIRAQFARIAARERVTTGNSAVLRIERDDTIVAGMTIRNDYACDRAGAAPLGAEPDVAGRYAEGQHQAVACHVAGADRVQLSALRLESFQDTLYLQAPSQGIGRSVVSDCAIEGDVDFIFGGATAYFEQCEIRSRGLRGAKSWAVAPSTNLWMPHGFVFERCHFTHDGAEAGRDATSFLGRQWFEGVRATPYSAPNEAGYVSNFGDVNRFEAPQGRISRRCLEAVGKCTVQNSALGTHISTDTPWDDWSAGAWSPRYRPVQATAGDFLSHLGGWLQDNGLDYSDLEARDFWLRIVTCTTGIT</sequence>
<dbReference type="GO" id="GO:0009279">
    <property type="term" value="C:cell outer membrane"/>
    <property type="evidence" value="ECO:0007669"/>
    <property type="project" value="TreeGrafter"/>
</dbReference>
<keyword evidence="2 5" id="KW-0378">Hydrolase</keyword>
<protein>
    <recommendedName>
        <fullName evidence="5">Pectinesterase</fullName>
        <ecNumber evidence="5">3.1.1.11</ecNumber>
    </recommendedName>
</protein>
<comment type="similarity">
    <text evidence="1">Belongs to the pectinesterase family.</text>
</comment>
<dbReference type="InterPro" id="IPR000070">
    <property type="entry name" value="Pectinesterase_cat"/>
</dbReference>
<dbReference type="AlphaFoldDB" id="A0A1G8IYA5"/>
<comment type="catalytic activity">
    <reaction evidence="5">
        <text>[(1-&gt;4)-alpha-D-galacturonosyl methyl ester](n) + n H2O = [(1-&gt;4)-alpha-D-galacturonosyl](n) + n methanol + n H(+)</text>
        <dbReference type="Rhea" id="RHEA:22380"/>
        <dbReference type="Rhea" id="RHEA-COMP:14570"/>
        <dbReference type="Rhea" id="RHEA-COMP:14573"/>
        <dbReference type="ChEBI" id="CHEBI:15377"/>
        <dbReference type="ChEBI" id="CHEBI:15378"/>
        <dbReference type="ChEBI" id="CHEBI:17790"/>
        <dbReference type="ChEBI" id="CHEBI:140522"/>
        <dbReference type="ChEBI" id="CHEBI:140523"/>
        <dbReference type="EC" id="3.1.1.11"/>
    </reaction>
</comment>
<feature type="region of interest" description="Disordered" evidence="6">
    <location>
        <begin position="1"/>
        <end position="50"/>
    </location>
</feature>
<gene>
    <name evidence="8" type="ORF">SAMN04488026_1001165</name>
</gene>
<dbReference type="EMBL" id="FNEK01000001">
    <property type="protein sequence ID" value="SDI23911.1"/>
    <property type="molecule type" value="Genomic_DNA"/>
</dbReference>
<organism evidence="8 9">
    <name type="scientific">Aliiruegeria lutimaris</name>
    <dbReference type="NCBI Taxonomy" id="571298"/>
    <lineage>
        <taxon>Bacteria</taxon>
        <taxon>Pseudomonadati</taxon>
        <taxon>Pseudomonadota</taxon>
        <taxon>Alphaproteobacteria</taxon>
        <taxon>Rhodobacterales</taxon>
        <taxon>Roseobacteraceae</taxon>
        <taxon>Aliiruegeria</taxon>
    </lineage>
</organism>
<reference evidence="8 9" key="1">
    <citation type="submission" date="2016-10" db="EMBL/GenBank/DDBJ databases">
        <authorList>
            <person name="de Groot N.N."/>
        </authorList>
    </citation>
    <scope>NUCLEOTIDE SEQUENCE [LARGE SCALE GENOMIC DNA]</scope>
    <source>
        <strain evidence="8 9">DSM 25294</strain>
    </source>
</reference>
<proteinExistence type="inferred from homology"/>
<dbReference type="GO" id="GO:0042545">
    <property type="term" value="P:cell wall modification"/>
    <property type="evidence" value="ECO:0007669"/>
    <property type="project" value="UniProtKB-UniRule"/>
</dbReference>
<evidence type="ECO:0000256" key="5">
    <source>
        <dbReference type="RuleBase" id="RU000589"/>
    </source>
</evidence>
<evidence type="ECO:0000256" key="3">
    <source>
        <dbReference type="ARBA" id="ARBA00023085"/>
    </source>
</evidence>
<accession>A0A1G8IYA5</accession>
<dbReference type="Gene3D" id="2.160.20.10">
    <property type="entry name" value="Single-stranded right-handed beta-helix, Pectin lyase-like"/>
    <property type="match status" value="1"/>
</dbReference>
<feature type="active site" evidence="4">
    <location>
        <position position="266"/>
    </location>
</feature>
<dbReference type="InterPro" id="IPR033131">
    <property type="entry name" value="Pectinesterase_Asp_AS"/>
</dbReference>
<dbReference type="OrthoDB" id="191551at2"/>
<evidence type="ECO:0000313" key="9">
    <source>
        <dbReference type="Proteomes" id="UP000199382"/>
    </source>
</evidence>
<dbReference type="Proteomes" id="UP000199382">
    <property type="component" value="Unassembled WGS sequence"/>
</dbReference>
<dbReference type="UniPathway" id="UPA00545">
    <property type="reaction ID" value="UER00823"/>
</dbReference>
<feature type="domain" description="Pectinesterase catalytic" evidence="7">
    <location>
        <begin position="214"/>
        <end position="333"/>
    </location>
</feature>
<dbReference type="PANTHER" id="PTHR31321">
    <property type="entry name" value="ACYL-COA THIOESTER HYDROLASE YBHC-RELATED"/>
    <property type="match status" value="1"/>
</dbReference>
<dbReference type="InterPro" id="IPR011050">
    <property type="entry name" value="Pectin_lyase_fold/virulence"/>
</dbReference>
<name>A0A1G8IYA5_9RHOB</name>
<dbReference type="Pfam" id="PF01095">
    <property type="entry name" value="Pectinesterase"/>
    <property type="match status" value="1"/>
</dbReference>
<keyword evidence="9" id="KW-1185">Reference proteome</keyword>
<evidence type="ECO:0000313" key="8">
    <source>
        <dbReference type="EMBL" id="SDI23911.1"/>
    </source>
</evidence>
<dbReference type="STRING" id="571298.SAMN04488026_1001165"/>
<dbReference type="GO" id="GO:0030599">
    <property type="term" value="F:pectinesterase activity"/>
    <property type="evidence" value="ECO:0007669"/>
    <property type="project" value="UniProtKB-UniRule"/>
</dbReference>
<dbReference type="PROSITE" id="PS00503">
    <property type="entry name" value="PECTINESTERASE_2"/>
    <property type="match status" value="1"/>
</dbReference>
<dbReference type="EC" id="3.1.1.11" evidence="5"/>